<dbReference type="InterPro" id="IPR032466">
    <property type="entry name" value="Metal_Hydrolase"/>
</dbReference>
<dbReference type="OrthoDB" id="3451205at2"/>
<dbReference type="SUPFAM" id="SSF51556">
    <property type="entry name" value="Metallo-dependent hydrolases"/>
    <property type="match status" value="1"/>
</dbReference>
<keyword evidence="2" id="KW-0378">Hydrolase</keyword>
<dbReference type="Gene3D" id="3.20.20.140">
    <property type="entry name" value="Metal-dependent hydrolases"/>
    <property type="match status" value="1"/>
</dbReference>
<gene>
    <name evidence="2" type="ORF">EKG83_18150</name>
</gene>
<dbReference type="InterPro" id="IPR011059">
    <property type="entry name" value="Metal-dep_hydrolase_composite"/>
</dbReference>
<dbReference type="EMBL" id="CP034550">
    <property type="protein sequence ID" value="QFZ19109.1"/>
    <property type="molecule type" value="Genomic_DNA"/>
</dbReference>
<proteinExistence type="predicted"/>
<protein>
    <submittedName>
        <fullName evidence="2">Amidohydrolase</fullName>
    </submittedName>
</protein>
<dbReference type="KEGG" id="ssyi:EKG83_18150"/>
<evidence type="ECO:0000313" key="2">
    <source>
        <dbReference type="EMBL" id="QFZ19109.1"/>
    </source>
</evidence>
<dbReference type="Pfam" id="PF01979">
    <property type="entry name" value="Amidohydro_1"/>
    <property type="match status" value="1"/>
</dbReference>
<dbReference type="PANTHER" id="PTHR43135">
    <property type="entry name" value="ALPHA-D-RIBOSE 1-METHYLPHOSPHONATE 5-TRIPHOSPHATE DIPHOSPHATASE"/>
    <property type="match status" value="1"/>
</dbReference>
<dbReference type="Proteomes" id="UP000325787">
    <property type="component" value="Chromosome"/>
</dbReference>
<name>A0A5Q0GYR5_SACSY</name>
<dbReference type="Gene3D" id="2.30.40.10">
    <property type="entry name" value="Urease, subunit C, domain 1"/>
    <property type="match status" value="1"/>
</dbReference>
<organism evidence="2 3">
    <name type="scientific">Saccharothrix syringae</name>
    <name type="common">Nocardiopsis syringae</name>
    <dbReference type="NCBI Taxonomy" id="103733"/>
    <lineage>
        <taxon>Bacteria</taxon>
        <taxon>Bacillati</taxon>
        <taxon>Actinomycetota</taxon>
        <taxon>Actinomycetes</taxon>
        <taxon>Pseudonocardiales</taxon>
        <taxon>Pseudonocardiaceae</taxon>
        <taxon>Saccharothrix</taxon>
    </lineage>
</organism>
<sequence length="349" mass="36661">MALRIRGPALPHGEHVDLYADGDRWTTDPVRGADLVAEGWLLPGLVDAHTHPGALAPGDPLDGELLREHLRAHVDAGVTAIRAPGLAGEPPSWFGVAEDVPRAWHAGPWLAQPGQFFDGWGRRVDHADFPAVAAAQAARTGWAKVVADWGIDDDAVPVDVLTAVVEAVHAVGGRVAVHTQHAAGGAAAVAARVDSVEHGMWLDPGLLARMAEQGTALTPTLSPFWSYLPDARRRPDGPRKEWFVRGAEAHGPLVAAAAEAGVRVLAGTDSVPHGRVSDEVRALAKAGMRAHDALGAASWDARAYLGLPGLEPGAPADAVVYAEDPRGDLNRLSEPLAVILRGRCVRGGR</sequence>
<evidence type="ECO:0000313" key="3">
    <source>
        <dbReference type="Proteomes" id="UP000325787"/>
    </source>
</evidence>
<feature type="domain" description="Amidohydrolase-related" evidence="1">
    <location>
        <begin position="41"/>
        <end position="343"/>
    </location>
</feature>
<dbReference type="AlphaFoldDB" id="A0A5Q0GYR5"/>
<dbReference type="PANTHER" id="PTHR43135:SF4">
    <property type="entry name" value="AMIDOHYDROLASE-RELATED DOMAIN-CONTAINING PROTEIN"/>
    <property type="match status" value="1"/>
</dbReference>
<accession>A0A5Q0GYR5</accession>
<evidence type="ECO:0000259" key="1">
    <source>
        <dbReference type="Pfam" id="PF01979"/>
    </source>
</evidence>
<dbReference type="RefSeq" id="WP_033434113.1">
    <property type="nucleotide sequence ID" value="NZ_CP034550.1"/>
</dbReference>
<dbReference type="GO" id="GO:0016810">
    <property type="term" value="F:hydrolase activity, acting on carbon-nitrogen (but not peptide) bonds"/>
    <property type="evidence" value="ECO:0007669"/>
    <property type="project" value="InterPro"/>
</dbReference>
<dbReference type="InterPro" id="IPR051781">
    <property type="entry name" value="Metallo-dep_Hydrolase"/>
</dbReference>
<reference evidence="3" key="1">
    <citation type="journal article" date="2021" name="Curr. Microbiol.">
        <title>Complete genome of nocamycin-producing strain Saccharothrix syringae NRRL B-16468 reveals the biosynthetic potential for secondary metabolites.</title>
        <authorList>
            <person name="Mo X."/>
            <person name="Yang S."/>
        </authorList>
    </citation>
    <scope>NUCLEOTIDE SEQUENCE [LARGE SCALE GENOMIC DNA]</scope>
    <source>
        <strain evidence="3">ATCC 51364 / DSM 43886 / JCM 6844 / KCTC 9398 / NBRC 14523 / NRRL B-16468 / INA 2240</strain>
    </source>
</reference>
<dbReference type="InterPro" id="IPR006680">
    <property type="entry name" value="Amidohydro-rel"/>
</dbReference>
<keyword evidence="3" id="KW-1185">Reference proteome</keyword>